<dbReference type="Proteomes" id="UP000309389">
    <property type="component" value="Unassembled WGS sequence"/>
</dbReference>
<evidence type="ECO:0000259" key="2">
    <source>
        <dbReference type="Pfam" id="PF07995"/>
    </source>
</evidence>
<dbReference type="Pfam" id="PF07995">
    <property type="entry name" value="GSDH"/>
    <property type="match status" value="1"/>
</dbReference>
<sequence>MPARLAECAGHGRTDPAGGAGDEHGLAGGIGLHQVFHHSRLSRQCEWLREFRTESLCSTHRLNRIRSKGGAVSIRAVEGKGNSMKVLKALAAVSALALCSSMAVAQDEEPAGAPPFQGTELADGPWSFATDEADIAVTVVTRELERPWGMVWTPEGDILVTERVGRLRVIRDGVLDPTPIAGLPAMYTLGIAGLNDIALHPDFAENRLVYMAYSKADPEDPQNSVIAVMRGRWDGGHELTDVEDIFVANAWYGAQPVPEKCCGQGPAFGSFGGRILFDPDGYLYIASGDRNFGEMVADPSNHFGKILRLNDDGSVPAGNPWVGKDGHAPEVWSTGHRNPLGLTYNSITGEIWESEFGPRGGDEVNRILRGGDYGWMSVTQGFHYDGQQQEYLRNRPGKQDPVLVYGPPSLNPGNLAFYDGSLFPAWHGDLFLASFTQGLLRYDTNQQGMPVGEPEHMLRELGQRWRDVRTGPDGALYLLTDMGEGALIRIAPAE</sequence>
<accession>A0A4T3F0C3</accession>
<dbReference type="SUPFAM" id="SSF50952">
    <property type="entry name" value="Soluble quinoprotein glucose dehydrogenase"/>
    <property type="match status" value="1"/>
</dbReference>
<dbReference type="InterPro" id="IPR012938">
    <property type="entry name" value="Glc/Sorbosone_DH"/>
</dbReference>
<organism evidence="3 4">
    <name type="scientific">Alteraurantiacibacter aquimixticola</name>
    <dbReference type="NCBI Taxonomy" id="2489173"/>
    <lineage>
        <taxon>Bacteria</taxon>
        <taxon>Pseudomonadati</taxon>
        <taxon>Pseudomonadota</taxon>
        <taxon>Alphaproteobacteria</taxon>
        <taxon>Sphingomonadales</taxon>
        <taxon>Erythrobacteraceae</taxon>
        <taxon>Alteraurantiacibacter</taxon>
    </lineage>
</organism>
<dbReference type="PANTHER" id="PTHR19328:SF75">
    <property type="entry name" value="ALDOSE SUGAR DEHYDROGENASE YLII"/>
    <property type="match status" value="1"/>
</dbReference>
<dbReference type="InterPro" id="IPR011041">
    <property type="entry name" value="Quinoprot_gluc/sorb_DH_b-prop"/>
</dbReference>
<evidence type="ECO:0000313" key="3">
    <source>
        <dbReference type="EMBL" id="TIX50374.1"/>
    </source>
</evidence>
<feature type="domain" description="Glucose/Sorbosone dehydrogenase" evidence="2">
    <location>
        <begin position="144"/>
        <end position="489"/>
    </location>
</feature>
<dbReference type="PANTHER" id="PTHR19328">
    <property type="entry name" value="HEDGEHOG-INTERACTING PROTEIN"/>
    <property type="match status" value="1"/>
</dbReference>
<dbReference type="EMBL" id="SSHH01000002">
    <property type="protein sequence ID" value="TIX50374.1"/>
    <property type="molecule type" value="Genomic_DNA"/>
</dbReference>
<dbReference type="OrthoDB" id="9770043at2"/>
<proteinExistence type="predicted"/>
<dbReference type="AlphaFoldDB" id="A0A4T3F0C3"/>
<evidence type="ECO:0000256" key="1">
    <source>
        <dbReference type="SAM" id="MobiDB-lite"/>
    </source>
</evidence>
<dbReference type="Gene3D" id="2.120.10.30">
    <property type="entry name" value="TolB, C-terminal domain"/>
    <property type="match status" value="1"/>
</dbReference>
<comment type="caution">
    <text evidence="3">The sequence shown here is derived from an EMBL/GenBank/DDBJ whole genome shotgun (WGS) entry which is preliminary data.</text>
</comment>
<feature type="region of interest" description="Disordered" evidence="1">
    <location>
        <begin position="1"/>
        <end position="24"/>
    </location>
</feature>
<name>A0A4T3F0C3_9SPHN</name>
<gene>
    <name evidence="3" type="ORF">E5222_08845</name>
</gene>
<evidence type="ECO:0000313" key="4">
    <source>
        <dbReference type="Proteomes" id="UP000309389"/>
    </source>
</evidence>
<reference evidence="3 4" key="1">
    <citation type="submission" date="2019-04" db="EMBL/GenBank/DDBJ databases">
        <title>Altererythrobacter aquimixticola sp. nov., isolated from sediment of junction between the ocean and a freshwater spring.</title>
        <authorList>
            <person name="Yoon J.-H."/>
        </authorList>
    </citation>
    <scope>NUCLEOTIDE SEQUENCE [LARGE SCALE GENOMIC DNA]</scope>
    <source>
        <strain evidence="3 4">SSKS-13</strain>
    </source>
</reference>
<keyword evidence="4" id="KW-1185">Reference proteome</keyword>
<protein>
    <submittedName>
        <fullName evidence="3">PQQ-dependent sugar dehydrogenase</fullName>
    </submittedName>
</protein>
<dbReference type="InterPro" id="IPR011042">
    <property type="entry name" value="6-blade_b-propeller_TolB-like"/>
</dbReference>